<dbReference type="OrthoDB" id="447251at2759"/>
<reference evidence="4" key="1">
    <citation type="submission" date="2020-07" db="EMBL/GenBank/DDBJ databases">
        <authorList>
            <person name="Nazaruddin N."/>
        </authorList>
    </citation>
    <scope>NUCLEOTIDE SEQUENCE</scope>
</reference>
<dbReference type="Proteomes" id="UP000752696">
    <property type="component" value="Unassembled WGS sequence"/>
</dbReference>
<evidence type="ECO:0000313" key="5">
    <source>
        <dbReference type="Proteomes" id="UP000752696"/>
    </source>
</evidence>
<dbReference type="InterPro" id="IPR014710">
    <property type="entry name" value="RmlC-like_jellyroll"/>
</dbReference>
<dbReference type="SUPFAM" id="SSF81324">
    <property type="entry name" value="Voltage-gated potassium channels"/>
    <property type="match status" value="1"/>
</dbReference>
<dbReference type="Gene3D" id="1.10.1200.260">
    <property type="match status" value="1"/>
</dbReference>
<feature type="region of interest" description="Disordered" evidence="1">
    <location>
        <begin position="387"/>
        <end position="457"/>
    </location>
</feature>
<evidence type="ECO:0000256" key="1">
    <source>
        <dbReference type="SAM" id="MobiDB-lite"/>
    </source>
</evidence>
<dbReference type="PROSITE" id="PS50042">
    <property type="entry name" value="CNMP_BINDING_3"/>
    <property type="match status" value="1"/>
</dbReference>
<evidence type="ECO:0000259" key="3">
    <source>
        <dbReference type="PROSITE" id="PS50042"/>
    </source>
</evidence>
<dbReference type="PANTHER" id="PTHR10217">
    <property type="entry name" value="VOLTAGE AND LIGAND GATED POTASSIUM CHANNEL"/>
    <property type="match status" value="1"/>
</dbReference>
<dbReference type="SMART" id="SM00100">
    <property type="entry name" value="cNMP"/>
    <property type="match status" value="1"/>
</dbReference>
<proteinExistence type="predicted"/>
<dbReference type="InterPro" id="IPR050818">
    <property type="entry name" value="KCNH_animal-type"/>
</dbReference>
<keyword evidence="2" id="KW-0472">Membrane</keyword>
<feature type="transmembrane region" description="Helical" evidence="2">
    <location>
        <begin position="80"/>
        <end position="104"/>
    </location>
</feature>
<dbReference type="GO" id="GO:0005886">
    <property type="term" value="C:plasma membrane"/>
    <property type="evidence" value="ECO:0007669"/>
    <property type="project" value="TreeGrafter"/>
</dbReference>
<feature type="non-terminal residue" evidence="4">
    <location>
        <position position="1"/>
    </location>
</feature>
<dbReference type="CDD" id="cd00038">
    <property type="entry name" value="CAP_ED"/>
    <property type="match status" value="1"/>
</dbReference>
<evidence type="ECO:0000313" key="4">
    <source>
        <dbReference type="EMBL" id="CAD1469830.1"/>
    </source>
</evidence>
<accession>A0A6V7GWQ2</accession>
<dbReference type="GO" id="GO:0005242">
    <property type="term" value="F:inward rectifier potassium channel activity"/>
    <property type="evidence" value="ECO:0007669"/>
    <property type="project" value="TreeGrafter"/>
</dbReference>
<keyword evidence="2" id="KW-0812">Transmembrane</keyword>
<keyword evidence="5" id="KW-1185">Reference proteome</keyword>
<feature type="non-terminal residue" evidence="4">
    <location>
        <position position="457"/>
    </location>
</feature>
<comment type="caution">
    <text evidence="4">The sequence shown here is derived from an EMBL/GenBank/DDBJ whole genome shotgun (WGS) entry which is preliminary data.</text>
</comment>
<name>A0A6V7GWQ2_9HYME</name>
<dbReference type="EMBL" id="CAJDYZ010003058">
    <property type="protein sequence ID" value="CAD1469830.1"/>
    <property type="molecule type" value="Genomic_DNA"/>
</dbReference>
<organism evidence="4 5">
    <name type="scientific">Heterotrigona itama</name>
    <dbReference type="NCBI Taxonomy" id="395501"/>
    <lineage>
        <taxon>Eukaryota</taxon>
        <taxon>Metazoa</taxon>
        <taxon>Ecdysozoa</taxon>
        <taxon>Arthropoda</taxon>
        <taxon>Hexapoda</taxon>
        <taxon>Insecta</taxon>
        <taxon>Pterygota</taxon>
        <taxon>Neoptera</taxon>
        <taxon>Endopterygota</taxon>
        <taxon>Hymenoptera</taxon>
        <taxon>Apocrita</taxon>
        <taxon>Aculeata</taxon>
        <taxon>Apoidea</taxon>
        <taxon>Anthophila</taxon>
        <taxon>Apidae</taxon>
        <taxon>Heterotrigona</taxon>
    </lineage>
</organism>
<dbReference type="InterPro" id="IPR018490">
    <property type="entry name" value="cNMP-bd_dom_sf"/>
</dbReference>
<dbReference type="GO" id="GO:0042391">
    <property type="term" value="P:regulation of membrane potential"/>
    <property type="evidence" value="ECO:0007669"/>
    <property type="project" value="TreeGrafter"/>
</dbReference>
<feature type="domain" description="Cyclic nucleotide-binding" evidence="3">
    <location>
        <begin position="232"/>
        <end position="332"/>
    </location>
</feature>
<sequence length="457" mass="51351">IVLEKILNIVKLLADLKVTDATSRSIELENDSRRARARKRTTIMAITQTTTTLIGLLKTARLLRLVRVARKIDRYSEYGAAVLLLLMGTFALSAHWMACIWYAIGNAERPTLKSKVGWLDILANDTHQFYFHNNTGGPTLMYASIFGNVSAIIQRLYSGTARYHTQMLRVREFIKFHQIPNPLRQRLEEYFQHAWTYTNGIDMNSVLKGFPECLQADICLHLNRNLLNNCRAFEGASPGCLRALSLKFKTTHAPPGDTLVHRGDVLTSLYFISRGSIEILKGDVVMAILAKDDIFGENPCIYPTVGKASCNVRALTYCDLHKIHRDDLLDVLALYPEFSNHFSQNLEITFNLRDEEQAGVDPISARFPVSTPTDVDVDARRFAFRPPRYRRGPGGPGTNLIATGRQDSLQGDQEDYDKGSGHGILEFSTDKAGQDVTPLNLEFDEPKQRSSTLNSIT</sequence>
<protein>
    <recommendedName>
        <fullName evidence="3">Cyclic nucleotide-binding domain-containing protein</fullName>
    </recommendedName>
</protein>
<dbReference type="PANTHER" id="PTHR10217:SF548">
    <property type="entry name" value="GH12235P"/>
    <property type="match status" value="1"/>
</dbReference>
<dbReference type="Pfam" id="PF00027">
    <property type="entry name" value="cNMP_binding"/>
    <property type="match status" value="1"/>
</dbReference>
<dbReference type="InterPro" id="IPR000595">
    <property type="entry name" value="cNMP-bd_dom"/>
</dbReference>
<dbReference type="Gene3D" id="1.10.287.70">
    <property type="match status" value="1"/>
</dbReference>
<dbReference type="Gene3D" id="2.60.120.10">
    <property type="entry name" value="Jelly Rolls"/>
    <property type="match status" value="1"/>
</dbReference>
<dbReference type="FunFam" id="1.10.1200.260:FF:000001">
    <property type="entry name" value="Potassium voltage-gated channel subfamily H member 7"/>
    <property type="match status" value="1"/>
</dbReference>
<keyword evidence="2" id="KW-1133">Transmembrane helix</keyword>
<gene>
    <name evidence="4" type="ORF">MHI_LOCUS156520</name>
</gene>
<evidence type="ECO:0000256" key="2">
    <source>
        <dbReference type="SAM" id="Phobius"/>
    </source>
</evidence>
<dbReference type="SUPFAM" id="SSF51206">
    <property type="entry name" value="cAMP-binding domain-like"/>
    <property type="match status" value="1"/>
</dbReference>
<dbReference type="FunFam" id="2.60.120.10:FF:000011">
    <property type="entry name" value="Potassium channel, voltage-gated eag-related subfamily H, member 7"/>
    <property type="match status" value="1"/>
</dbReference>
<dbReference type="AlphaFoldDB" id="A0A6V7GWQ2"/>